<reference evidence="1 2" key="1">
    <citation type="submission" date="2017-06" db="EMBL/GenBank/DDBJ databases">
        <authorList>
            <person name="Kim H.J."/>
            <person name="Triplett B.A."/>
        </authorList>
    </citation>
    <scope>NUCLEOTIDE SEQUENCE [LARGE SCALE GENOMIC DNA]</scope>
    <source>
        <strain evidence="1 2">DSM 43151</strain>
    </source>
</reference>
<name>A0A239FBH5_9ACTN</name>
<evidence type="ECO:0000313" key="1">
    <source>
        <dbReference type="EMBL" id="SNS54249.1"/>
    </source>
</evidence>
<accession>A0A239FBH5</accession>
<dbReference type="Proteomes" id="UP000198415">
    <property type="component" value="Unassembled WGS sequence"/>
</dbReference>
<protein>
    <submittedName>
        <fullName evidence="1">Uncharacterized protein</fullName>
    </submittedName>
</protein>
<organism evidence="1 2">
    <name type="scientific">Actinoplanes regularis</name>
    <dbReference type="NCBI Taxonomy" id="52697"/>
    <lineage>
        <taxon>Bacteria</taxon>
        <taxon>Bacillati</taxon>
        <taxon>Actinomycetota</taxon>
        <taxon>Actinomycetes</taxon>
        <taxon>Micromonosporales</taxon>
        <taxon>Micromonosporaceae</taxon>
        <taxon>Actinoplanes</taxon>
    </lineage>
</organism>
<sequence length="44" mass="5031">MRRVVGWQVTYPESVRVKVVAMHELVRDDEVSSRVAQPLSFGSE</sequence>
<dbReference type="Pfam" id="PF19691">
    <property type="entry name" value="DUF6192"/>
    <property type="match status" value="1"/>
</dbReference>
<dbReference type="EMBL" id="FZNR01000018">
    <property type="protein sequence ID" value="SNS54249.1"/>
    <property type="molecule type" value="Genomic_DNA"/>
</dbReference>
<dbReference type="AlphaFoldDB" id="A0A239FBH5"/>
<gene>
    <name evidence="1" type="ORF">SAMN06264365_1183</name>
</gene>
<proteinExistence type="predicted"/>
<dbReference type="RefSeq" id="WP_373871982.1">
    <property type="nucleotide sequence ID" value="NZ_BOMU01000078.1"/>
</dbReference>
<dbReference type="InterPro" id="IPR045683">
    <property type="entry name" value="DUF6192"/>
</dbReference>
<keyword evidence="2" id="KW-1185">Reference proteome</keyword>
<evidence type="ECO:0000313" key="2">
    <source>
        <dbReference type="Proteomes" id="UP000198415"/>
    </source>
</evidence>